<feature type="domain" description="Peptidase C39" evidence="1">
    <location>
        <begin position="13"/>
        <end position="82"/>
    </location>
</feature>
<dbReference type="OrthoDB" id="6710077at2"/>
<reference evidence="2 3" key="1">
    <citation type="submission" date="2018-09" db="EMBL/GenBank/DDBJ databases">
        <title>The draft genome of Acinetobacter spp. strains.</title>
        <authorList>
            <person name="Qin J."/>
            <person name="Feng Y."/>
            <person name="Zong Z."/>
        </authorList>
    </citation>
    <scope>NUCLEOTIDE SEQUENCE [LARGE SCALE GENOMIC DNA]</scope>
    <source>
        <strain evidence="2 3">WCHAc060115</strain>
    </source>
</reference>
<keyword evidence="3" id="KW-1185">Reference proteome</keyword>
<dbReference type="GO" id="GO:0006508">
    <property type="term" value="P:proteolysis"/>
    <property type="evidence" value="ECO:0007669"/>
    <property type="project" value="InterPro"/>
</dbReference>
<name>A0A3A8EX40_9GAMM</name>
<dbReference type="Pfam" id="PF03412">
    <property type="entry name" value="Peptidase_C39"/>
    <property type="match status" value="1"/>
</dbReference>
<dbReference type="AlphaFoldDB" id="A0A3A8EX40"/>
<sequence length="176" mass="19989">MSLQLPKQLIDLEANCGIFAVWVVLQHRSIQIEIDQLAKLCQYDREDGTFSIGLALGLKKLGFDIRFYTDDDPDIHEKEINCYAEAKALNVPIYQALAYQDIQNAVSQGYFAIVYYDTVDGVGNHSLVFSIDENEICFFDSFDAMPAVVFEQQRRAEGICQQVIIIGDYQAPIRYS</sequence>
<evidence type="ECO:0000313" key="2">
    <source>
        <dbReference type="EMBL" id="RKG39437.1"/>
    </source>
</evidence>
<dbReference type="GO" id="GO:0016020">
    <property type="term" value="C:membrane"/>
    <property type="evidence" value="ECO:0007669"/>
    <property type="project" value="InterPro"/>
</dbReference>
<proteinExistence type="predicted"/>
<evidence type="ECO:0000313" key="3">
    <source>
        <dbReference type="Proteomes" id="UP000280405"/>
    </source>
</evidence>
<accession>A0A3A8EX40</accession>
<gene>
    <name evidence="2" type="ORF">D7V20_04385</name>
</gene>
<dbReference type="InterPro" id="IPR005074">
    <property type="entry name" value="Peptidase_C39"/>
</dbReference>
<protein>
    <submittedName>
        <fullName evidence="2">Peptidase C39</fullName>
    </submittedName>
</protein>
<dbReference type="Proteomes" id="UP000280405">
    <property type="component" value="Unassembled WGS sequence"/>
</dbReference>
<dbReference type="EMBL" id="RAXT01000005">
    <property type="protein sequence ID" value="RKG39437.1"/>
    <property type="molecule type" value="Genomic_DNA"/>
</dbReference>
<dbReference type="Gene3D" id="3.90.70.10">
    <property type="entry name" value="Cysteine proteinases"/>
    <property type="match status" value="1"/>
</dbReference>
<dbReference type="GO" id="GO:0005524">
    <property type="term" value="F:ATP binding"/>
    <property type="evidence" value="ECO:0007669"/>
    <property type="project" value="InterPro"/>
</dbReference>
<comment type="caution">
    <text evidence="2">The sequence shown here is derived from an EMBL/GenBank/DDBJ whole genome shotgun (WGS) entry which is preliminary data.</text>
</comment>
<dbReference type="GO" id="GO:0008233">
    <property type="term" value="F:peptidase activity"/>
    <property type="evidence" value="ECO:0007669"/>
    <property type="project" value="InterPro"/>
</dbReference>
<organism evidence="2 3">
    <name type="scientific">Acinetobacter rongchengensis</name>
    <dbReference type="NCBI Taxonomy" id="2419601"/>
    <lineage>
        <taxon>Bacteria</taxon>
        <taxon>Pseudomonadati</taxon>
        <taxon>Pseudomonadota</taxon>
        <taxon>Gammaproteobacteria</taxon>
        <taxon>Moraxellales</taxon>
        <taxon>Moraxellaceae</taxon>
        <taxon>Acinetobacter</taxon>
    </lineage>
</organism>
<evidence type="ECO:0000259" key="1">
    <source>
        <dbReference type="Pfam" id="PF03412"/>
    </source>
</evidence>
<dbReference type="RefSeq" id="WP_120383118.1">
    <property type="nucleotide sequence ID" value="NZ_RAXT01000005.1"/>
</dbReference>